<dbReference type="NCBIfam" id="NF040906">
    <property type="entry name" value="GguB"/>
    <property type="match status" value="1"/>
</dbReference>
<evidence type="ECO:0000256" key="3">
    <source>
        <dbReference type="ARBA" id="ARBA00022475"/>
    </source>
</evidence>
<feature type="compositionally biased region" description="Basic and acidic residues" evidence="11">
    <location>
        <begin position="1"/>
        <end position="17"/>
    </location>
</feature>
<feature type="transmembrane region" description="Helical" evidence="12">
    <location>
        <begin position="91"/>
        <end position="111"/>
    </location>
</feature>
<keyword evidence="5" id="KW-0762">Sugar transport</keyword>
<dbReference type="PANTHER" id="PTHR32196:SF32">
    <property type="entry name" value="XYLOSE TRANSPORT SYSTEM PERMEASE PROTEIN XYLH"/>
    <property type="match status" value="1"/>
</dbReference>
<dbReference type="CDD" id="cd06579">
    <property type="entry name" value="TM_PBP1_transp_AraH_like"/>
    <property type="match status" value="1"/>
</dbReference>
<organism evidence="13 14">
    <name type="scientific">Tianweitania aestuarii</name>
    <dbReference type="NCBI Taxonomy" id="2814886"/>
    <lineage>
        <taxon>Bacteria</taxon>
        <taxon>Pseudomonadati</taxon>
        <taxon>Pseudomonadota</taxon>
        <taxon>Alphaproteobacteria</taxon>
        <taxon>Hyphomicrobiales</taxon>
        <taxon>Phyllobacteriaceae</taxon>
        <taxon>Tianweitania</taxon>
    </lineage>
</organism>
<keyword evidence="3" id="KW-1003">Cell membrane</keyword>
<name>A0ABS5RYN1_9HYPH</name>
<accession>A0ABS5RYN1</accession>
<keyword evidence="4" id="KW-0997">Cell inner membrane</keyword>
<evidence type="ECO:0000256" key="12">
    <source>
        <dbReference type="SAM" id="Phobius"/>
    </source>
</evidence>
<keyword evidence="6 12" id="KW-0812">Transmembrane</keyword>
<comment type="subcellular location">
    <subcellularLocation>
        <location evidence="1">Cell membrane</location>
        <topology evidence="1">Multi-pass membrane protein</topology>
    </subcellularLocation>
</comment>
<feature type="transmembrane region" description="Helical" evidence="12">
    <location>
        <begin position="304"/>
        <end position="327"/>
    </location>
</feature>
<evidence type="ECO:0000256" key="11">
    <source>
        <dbReference type="SAM" id="MobiDB-lite"/>
    </source>
</evidence>
<evidence type="ECO:0000256" key="8">
    <source>
        <dbReference type="ARBA" id="ARBA00023136"/>
    </source>
</evidence>
<evidence type="ECO:0000256" key="1">
    <source>
        <dbReference type="ARBA" id="ARBA00004651"/>
    </source>
</evidence>
<evidence type="ECO:0000313" key="13">
    <source>
        <dbReference type="EMBL" id="MBS9722155.1"/>
    </source>
</evidence>
<keyword evidence="2" id="KW-0813">Transport</keyword>
<keyword evidence="7 12" id="KW-1133">Transmembrane helix</keyword>
<feature type="transmembrane region" description="Helical" evidence="12">
    <location>
        <begin position="117"/>
        <end position="138"/>
    </location>
</feature>
<evidence type="ECO:0000256" key="6">
    <source>
        <dbReference type="ARBA" id="ARBA00022692"/>
    </source>
</evidence>
<feature type="transmembrane region" description="Helical" evidence="12">
    <location>
        <begin position="32"/>
        <end position="51"/>
    </location>
</feature>
<feature type="transmembrane region" description="Helical" evidence="12">
    <location>
        <begin position="233"/>
        <end position="251"/>
    </location>
</feature>
<sequence length="410" mass="42998">MSIKTFDAKSDASREEDSGSSLGYFKNHLREYGMLVALVAIVLFFAIYSALTGRPTFVSASNLTNLFLQNSYVIIMAIGMLMIIITGNIDLSVGSVVGFVGAFGAVLMVLYDLPVPLAVLICLCVGAAIGAVQGYFVAYLRIPSFIVTLAGMLVFRGLTFMALGSSSSISPIPPSLRALSTGTIPDFLPAFDLANSTTLILAAVVALAFLVFGIGKRGRKAGLGNVHEPSAFFFGRMAIVALAILYMGYLMSTNRGLPNVLILMALLIAIYAFVTTRTTIGRRVYAVGGNEKAAKLSGVKTERIVFLAFVNMGVLAAVAGLVFFARVGSATAKNGTGLELDVIAACFIGGASAYGGVGKVTGAVIGAFIMGALNMGMQSAMQLSIDYQQLVKGLVLLAAVSFDVYNRNKA</sequence>
<evidence type="ECO:0000313" key="14">
    <source>
        <dbReference type="Proteomes" id="UP001297272"/>
    </source>
</evidence>
<proteinExistence type="predicted"/>
<evidence type="ECO:0000256" key="7">
    <source>
        <dbReference type="ARBA" id="ARBA00022989"/>
    </source>
</evidence>
<dbReference type="Proteomes" id="UP001297272">
    <property type="component" value="Unassembled WGS sequence"/>
</dbReference>
<dbReference type="InterPro" id="IPR001851">
    <property type="entry name" value="ABC_transp_permease"/>
</dbReference>
<evidence type="ECO:0000256" key="10">
    <source>
        <dbReference type="ARBA" id="ARBA00035686"/>
    </source>
</evidence>
<feature type="transmembrane region" description="Helical" evidence="12">
    <location>
        <begin position="63"/>
        <end position="84"/>
    </location>
</feature>
<keyword evidence="8 12" id="KW-0472">Membrane</keyword>
<dbReference type="PANTHER" id="PTHR32196">
    <property type="entry name" value="ABC TRANSPORTER PERMEASE PROTEIN YPHD-RELATED-RELATED"/>
    <property type="match status" value="1"/>
</dbReference>
<feature type="transmembrane region" description="Helical" evidence="12">
    <location>
        <begin position="342"/>
        <end position="373"/>
    </location>
</feature>
<feature type="transmembrane region" description="Helical" evidence="12">
    <location>
        <begin position="257"/>
        <end position="274"/>
    </location>
</feature>
<comment type="caution">
    <text evidence="13">The sequence shown here is derived from an EMBL/GenBank/DDBJ whole genome shotgun (WGS) entry which is preliminary data.</text>
</comment>
<gene>
    <name evidence="13" type="ORF">JYU29_15785</name>
</gene>
<evidence type="ECO:0000256" key="5">
    <source>
        <dbReference type="ARBA" id="ARBA00022597"/>
    </source>
</evidence>
<feature type="region of interest" description="Disordered" evidence="11">
    <location>
        <begin position="1"/>
        <end position="20"/>
    </location>
</feature>
<feature type="transmembrane region" description="Helical" evidence="12">
    <location>
        <begin position="145"/>
        <end position="167"/>
    </location>
</feature>
<dbReference type="Pfam" id="PF02653">
    <property type="entry name" value="BPD_transp_2"/>
    <property type="match status" value="1"/>
</dbReference>
<dbReference type="EMBL" id="JAFMNX010000004">
    <property type="protein sequence ID" value="MBS9722155.1"/>
    <property type="molecule type" value="Genomic_DNA"/>
</dbReference>
<evidence type="ECO:0000256" key="9">
    <source>
        <dbReference type="ARBA" id="ARBA00035611"/>
    </source>
</evidence>
<evidence type="ECO:0000256" key="2">
    <source>
        <dbReference type="ARBA" id="ARBA00022448"/>
    </source>
</evidence>
<reference evidence="13 14" key="1">
    <citation type="submission" date="2021-03" db="EMBL/GenBank/DDBJ databases">
        <title>Tianweitania aestuarii sp. nov., isolated from a tidal flat.</title>
        <authorList>
            <person name="Park S."/>
            <person name="Yoon J.-H."/>
        </authorList>
    </citation>
    <scope>NUCLEOTIDE SEQUENCE [LARGE SCALE GENOMIC DNA]</scope>
    <source>
        <strain evidence="13 14">BSSL-BM11</strain>
    </source>
</reference>
<feature type="transmembrane region" description="Helical" evidence="12">
    <location>
        <begin position="187"/>
        <end position="212"/>
    </location>
</feature>
<protein>
    <recommendedName>
        <fullName evidence="10">Xylose transport system permease protein XylH</fullName>
    </recommendedName>
</protein>
<dbReference type="RefSeq" id="WP_213985800.1">
    <property type="nucleotide sequence ID" value="NZ_JAFMNX010000004.1"/>
</dbReference>
<evidence type="ECO:0000256" key="4">
    <source>
        <dbReference type="ARBA" id="ARBA00022519"/>
    </source>
</evidence>
<comment type="function">
    <text evidence="9">Part of the binding-protein-dependent transport system for D-xylose. Probably responsible for the translocation of the substrate across the membrane.</text>
</comment>
<keyword evidence="14" id="KW-1185">Reference proteome</keyword>